<reference evidence="3 4" key="2">
    <citation type="submission" date="2017-04" db="EMBL/GenBank/DDBJ databases">
        <title>CpG methylation of centromeres and impact of large insertions on vertebrate speciation.</title>
        <authorList>
            <person name="Ichikawa K."/>
            <person name="Yoshimura J."/>
            <person name="Morishita S."/>
        </authorList>
    </citation>
    <scope>NUCLEOTIDE SEQUENCE</scope>
    <source>
        <strain evidence="3 4">HSOK</strain>
    </source>
</reference>
<keyword evidence="1" id="KW-0472">Membrane</keyword>
<keyword evidence="1" id="KW-0812">Transmembrane</keyword>
<feature type="signal peptide" evidence="2">
    <location>
        <begin position="1"/>
        <end position="23"/>
    </location>
</feature>
<feature type="transmembrane region" description="Helical" evidence="1">
    <location>
        <begin position="58"/>
        <end position="82"/>
    </location>
</feature>
<feature type="chain" id="PRO_5018083677" evidence="2">
    <location>
        <begin position="24"/>
        <end position="125"/>
    </location>
</feature>
<keyword evidence="2" id="KW-0732">Signal</keyword>
<dbReference type="Ensembl" id="ENSORLT00015036224.1">
    <property type="protein sequence ID" value="ENSORLP00015020941.1"/>
    <property type="gene ID" value="ENSORLG00015022135.1"/>
</dbReference>
<evidence type="ECO:0000256" key="1">
    <source>
        <dbReference type="SAM" id="Phobius"/>
    </source>
</evidence>
<reference evidence="3" key="3">
    <citation type="submission" date="2025-08" db="UniProtKB">
        <authorList>
            <consortium name="Ensembl"/>
        </authorList>
    </citation>
    <scope>IDENTIFICATION</scope>
    <source>
        <strain evidence="3">HSOK</strain>
    </source>
</reference>
<organism evidence="3 4">
    <name type="scientific">Oryzias latipes</name>
    <name type="common">Japanese rice fish</name>
    <name type="synonym">Japanese killifish</name>
    <dbReference type="NCBI Taxonomy" id="8090"/>
    <lineage>
        <taxon>Eukaryota</taxon>
        <taxon>Metazoa</taxon>
        <taxon>Chordata</taxon>
        <taxon>Craniata</taxon>
        <taxon>Vertebrata</taxon>
        <taxon>Euteleostomi</taxon>
        <taxon>Actinopterygii</taxon>
        <taxon>Neopterygii</taxon>
        <taxon>Teleostei</taxon>
        <taxon>Neoteleostei</taxon>
        <taxon>Acanthomorphata</taxon>
        <taxon>Ovalentaria</taxon>
        <taxon>Atherinomorphae</taxon>
        <taxon>Beloniformes</taxon>
        <taxon>Adrianichthyidae</taxon>
        <taxon>Oryziinae</taxon>
        <taxon>Oryzias</taxon>
    </lineage>
</organism>
<name>A0A3P9ILP0_ORYLA</name>
<evidence type="ECO:0000256" key="2">
    <source>
        <dbReference type="SAM" id="SignalP"/>
    </source>
</evidence>
<protein>
    <submittedName>
        <fullName evidence="3">Uncharacterized protein</fullName>
    </submittedName>
</protein>
<accession>A0A3P9ILP0</accession>
<dbReference type="Proteomes" id="UP000265200">
    <property type="component" value="Chromosome 19"/>
</dbReference>
<evidence type="ECO:0000313" key="4">
    <source>
        <dbReference type="Proteomes" id="UP000265200"/>
    </source>
</evidence>
<reference evidence="3" key="4">
    <citation type="submission" date="2025-09" db="UniProtKB">
        <authorList>
            <consortium name="Ensembl"/>
        </authorList>
    </citation>
    <scope>IDENTIFICATION</scope>
    <source>
        <strain evidence="3">HSOK</strain>
    </source>
</reference>
<evidence type="ECO:0000313" key="3">
    <source>
        <dbReference type="Ensembl" id="ENSORLP00015020941.1"/>
    </source>
</evidence>
<feature type="transmembrane region" description="Helical" evidence="1">
    <location>
        <begin position="103"/>
        <end position="123"/>
    </location>
</feature>
<reference key="1">
    <citation type="journal article" date="2007" name="Nature">
        <title>The medaka draft genome and insights into vertebrate genome evolution.</title>
        <authorList>
            <person name="Kasahara M."/>
            <person name="Naruse K."/>
            <person name="Sasaki S."/>
            <person name="Nakatani Y."/>
            <person name="Qu W."/>
            <person name="Ahsan B."/>
            <person name="Yamada T."/>
            <person name="Nagayasu Y."/>
            <person name="Doi K."/>
            <person name="Kasai Y."/>
            <person name="Jindo T."/>
            <person name="Kobayashi D."/>
            <person name="Shimada A."/>
            <person name="Toyoda A."/>
            <person name="Kuroki Y."/>
            <person name="Fujiyama A."/>
            <person name="Sasaki T."/>
            <person name="Shimizu A."/>
            <person name="Asakawa S."/>
            <person name="Shimizu N."/>
            <person name="Hashimoto S."/>
            <person name="Yang J."/>
            <person name="Lee Y."/>
            <person name="Matsushima K."/>
            <person name="Sugano S."/>
            <person name="Sakaizumi M."/>
            <person name="Narita T."/>
            <person name="Ohishi K."/>
            <person name="Haga S."/>
            <person name="Ohta F."/>
            <person name="Nomoto H."/>
            <person name="Nogata K."/>
            <person name="Morishita T."/>
            <person name="Endo T."/>
            <person name="Shin-I T."/>
            <person name="Takeda H."/>
            <person name="Morishita S."/>
            <person name="Kohara Y."/>
        </authorList>
    </citation>
    <scope>NUCLEOTIDE SEQUENCE [LARGE SCALE GENOMIC DNA]</scope>
    <source>
        <strain>Hd-rR</strain>
    </source>
</reference>
<sequence>MVRPSLQHPLWAPLFSWVPFSWAGAAGPCLTPSWTHRVPGGWLRGARSRSPLGGPGPYLGLLLAFLYTAVLLLFQLSLLSIVTPKYLYSSTSATSLPKMLRGWEAGGFFLKSIAISLVFSLLLPY</sequence>
<dbReference type="AlphaFoldDB" id="A0A3P9ILP0"/>
<proteinExistence type="predicted"/>
<keyword evidence="1" id="KW-1133">Transmembrane helix</keyword>